<keyword evidence="2" id="KW-1133">Transmembrane helix</keyword>
<evidence type="ECO:0000313" key="4">
    <source>
        <dbReference type="Proteomes" id="UP001180737"/>
    </source>
</evidence>
<evidence type="ECO:0000256" key="1">
    <source>
        <dbReference type="SAM" id="MobiDB-lite"/>
    </source>
</evidence>
<evidence type="ECO:0000256" key="2">
    <source>
        <dbReference type="SAM" id="Phobius"/>
    </source>
</evidence>
<keyword evidence="2" id="KW-0472">Membrane</keyword>
<name>A0ABU2Z9J9_9ACTN</name>
<sequence length="92" mass="9808">MENKTPPESADGQMSPASETSREGSESAEISRFAIGVIFLTTTYMTLLSELALALIGTSLKVTAMAAVSTFGGTFVLGYVIAKRLGYIRRRA</sequence>
<feature type="transmembrane region" description="Helical" evidence="2">
    <location>
        <begin position="62"/>
        <end position="82"/>
    </location>
</feature>
<reference evidence="3" key="1">
    <citation type="submission" date="2024-05" db="EMBL/GenBank/DDBJ databases">
        <title>30 novel species of actinomycetes from the DSMZ collection.</title>
        <authorList>
            <person name="Nouioui I."/>
        </authorList>
    </citation>
    <scope>NUCLEOTIDE SEQUENCE</scope>
    <source>
        <strain evidence="3">DSM 3412</strain>
    </source>
</reference>
<gene>
    <name evidence="3" type="ORF">RM704_35855</name>
</gene>
<feature type="region of interest" description="Disordered" evidence="1">
    <location>
        <begin position="1"/>
        <end position="28"/>
    </location>
</feature>
<feature type="transmembrane region" description="Helical" evidence="2">
    <location>
        <begin position="33"/>
        <end position="56"/>
    </location>
</feature>
<dbReference type="Proteomes" id="UP001180737">
    <property type="component" value="Unassembled WGS sequence"/>
</dbReference>
<keyword evidence="4" id="KW-1185">Reference proteome</keyword>
<dbReference type="EMBL" id="JAVRFJ010000042">
    <property type="protein sequence ID" value="MDT0572778.1"/>
    <property type="molecule type" value="Genomic_DNA"/>
</dbReference>
<protein>
    <submittedName>
        <fullName evidence="3">Uncharacterized protein</fullName>
    </submittedName>
</protein>
<organism evidence="3 4">
    <name type="scientific">Streptomyces gottesmaniae</name>
    <dbReference type="NCBI Taxonomy" id="3075518"/>
    <lineage>
        <taxon>Bacteria</taxon>
        <taxon>Bacillati</taxon>
        <taxon>Actinomycetota</taxon>
        <taxon>Actinomycetes</taxon>
        <taxon>Kitasatosporales</taxon>
        <taxon>Streptomycetaceae</taxon>
        <taxon>Streptomyces</taxon>
    </lineage>
</organism>
<keyword evidence="2" id="KW-0812">Transmembrane</keyword>
<comment type="caution">
    <text evidence="3">The sequence shown here is derived from an EMBL/GenBank/DDBJ whole genome shotgun (WGS) entry which is preliminary data.</text>
</comment>
<accession>A0ABU2Z9J9</accession>
<proteinExistence type="predicted"/>
<dbReference type="RefSeq" id="WP_157856658.1">
    <property type="nucleotide sequence ID" value="NZ_JAVRFJ010000042.1"/>
</dbReference>
<evidence type="ECO:0000313" key="3">
    <source>
        <dbReference type="EMBL" id="MDT0572778.1"/>
    </source>
</evidence>